<dbReference type="NCBIfam" id="TIGR02401">
    <property type="entry name" value="trehalose_TreY"/>
    <property type="match status" value="1"/>
</dbReference>
<dbReference type="SMART" id="SM00642">
    <property type="entry name" value="Aamy"/>
    <property type="match status" value="1"/>
</dbReference>
<dbReference type="PANTHER" id="PTHR10357">
    <property type="entry name" value="ALPHA-AMYLASE FAMILY MEMBER"/>
    <property type="match status" value="1"/>
</dbReference>
<dbReference type="InterPro" id="IPR012767">
    <property type="entry name" value="Trehalose_TreY"/>
</dbReference>
<protein>
    <submittedName>
        <fullName evidence="2">Maltooligosyl trehalose synthase</fullName>
    </submittedName>
</protein>
<sequence length="856" mass="94597">MSPFRAVSLGRAGDMTLPTSTYRIQFRNGMTFDRAIECVPYFKALGISHLYASPIFAATPGSAHGYDVTDANKIDPAIGGREGFNRLSSALKDAGLGLILDIVPNHMAASTESPWWRSVLKLGQESPYARYFDIDWSERLTLPILGKPFEDALSDGELRLERDPENGEPVLGYCDTLLPLNPGSAELVSASADEPAWLSKDKELIARLHEAQHWRLIHWKEAARHLSYRRFFEVTELVGLRVEDEQVFEDSHRLILELVRSGQVQGLRLDHIDGLADPKQYLQRLRAEAGPETYIVVEKILGRDEKLPASWPIAGTTGYEFISALGHLFIDGGGLQQLGTAYANIAPDMADIAAGLRAAKQLMVERNFEGETTRLVKIVHGLYPDLDRAGIAAAIRELLIAFPVYRIYGSKGRLDARDADVLGGVVSSAAEKLADQRAIDVVARLLKGEVRGAEANEFRRRFQQLSGPVMAKAMEDTLFYRYNRLLGVNEVGGDPDMTPGGVEAFHALMLKRARLMPHGLSATSTHDTKRGEDARARLYTLSEGADVWVQAVERWREMNRDHLVELPSGLTPEPNVEWMLYQALTGIWPEDFSNGEAEALTGRFTAYAEKAIREAKHGTSWDEPHAGYEAAVRAYATALLSSTNLAFHEDFGTVMRPFIEAGYLNSLSQTLIKLTAPGIPDIYQGAELFDLSLVDPDNRRPVDTTALSASLLEGVPVVSLTVPVLKQRIVEIGLHLRKRQPELFAKGAYVPLKVSGSRKDHVVAFARELNGTYAMSVVPRLMLGWLDPGVLFAGPEFWNDTMIQVPSSFEGLRCDLLTGRMLEPGGELSLSALLGSQPVALIEPWEADIEEHEIIT</sequence>
<gene>
    <name evidence="2" type="ORF">EV132_11280</name>
</gene>
<dbReference type="InterPro" id="IPR017853">
    <property type="entry name" value="GH"/>
</dbReference>
<dbReference type="EMBL" id="SMBH01000012">
    <property type="protein sequence ID" value="TCU13382.1"/>
    <property type="molecule type" value="Genomic_DNA"/>
</dbReference>
<dbReference type="GO" id="GO:0047470">
    <property type="term" value="F:(1,4)-alpha-D-glucan 1-alpha-D-glucosylmutase activity"/>
    <property type="evidence" value="ECO:0007669"/>
    <property type="project" value="TreeGrafter"/>
</dbReference>
<dbReference type="PANTHER" id="PTHR10357:SF216">
    <property type="entry name" value="MALTOOLIGOSYL TREHALOSE SYNTHASE-RELATED"/>
    <property type="match status" value="1"/>
</dbReference>
<dbReference type="Gene3D" id="1.10.10.470">
    <property type="entry name" value="Maltooligosyl trehalose synthase, domain 4"/>
    <property type="match status" value="1"/>
</dbReference>
<dbReference type="Gene3D" id="1.10.150.200">
    <property type="entry name" value="Maltooligosyl trehalose synthase, domain 3"/>
    <property type="match status" value="1"/>
</dbReference>
<name>A0A4R3Q2L7_RHISU</name>
<accession>A0A4R3Q2L7</accession>
<organism evidence="2 3">
    <name type="scientific">Rhizobium sullae</name>
    <name type="common">Rhizobium hedysari</name>
    <dbReference type="NCBI Taxonomy" id="50338"/>
    <lineage>
        <taxon>Bacteria</taxon>
        <taxon>Pseudomonadati</taxon>
        <taxon>Pseudomonadota</taxon>
        <taxon>Alphaproteobacteria</taxon>
        <taxon>Hyphomicrobiales</taxon>
        <taxon>Rhizobiaceae</taxon>
        <taxon>Rhizobium/Agrobacterium group</taxon>
        <taxon>Rhizobium</taxon>
    </lineage>
</organism>
<proteinExistence type="predicted"/>
<dbReference type="Gene3D" id="3.30.1590.10">
    <property type="entry name" value="Maltooligosyl trehalose synthase, domain 2"/>
    <property type="match status" value="1"/>
</dbReference>
<dbReference type="AlphaFoldDB" id="A0A4R3Q2L7"/>
<dbReference type="Proteomes" id="UP000294576">
    <property type="component" value="Unassembled WGS sequence"/>
</dbReference>
<evidence type="ECO:0000259" key="1">
    <source>
        <dbReference type="SMART" id="SM00642"/>
    </source>
</evidence>
<reference evidence="2 3" key="1">
    <citation type="submission" date="2019-03" db="EMBL/GenBank/DDBJ databases">
        <title>Genomic Encyclopedia of Type Strains, Phase IV (KMG-V): Genome sequencing to study the core and pangenomes of soil and plant-associated prokaryotes.</title>
        <authorList>
            <person name="Whitman W."/>
        </authorList>
    </citation>
    <scope>NUCLEOTIDE SEQUENCE [LARGE SCALE GENOMIC DNA]</scope>
    <source>
        <strain evidence="2 3">Hc14</strain>
    </source>
</reference>
<dbReference type="GO" id="GO:0005992">
    <property type="term" value="P:trehalose biosynthetic process"/>
    <property type="evidence" value="ECO:0007669"/>
    <property type="project" value="TreeGrafter"/>
</dbReference>
<evidence type="ECO:0000313" key="3">
    <source>
        <dbReference type="Proteomes" id="UP000294576"/>
    </source>
</evidence>
<dbReference type="CDD" id="cd11336">
    <property type="entry name" value="AmyAc_MTSase"/>
    <property type="match status" value="1"/>
</dbReference>
<dbReference type="InterPro" id="IPR006047">
    <property type="entry name" value="GH13_cat_dom"/>
</dbReference>
<dbReference type="GO" id="GO:0030980">
    <property type="term" value="P:alpha-glucan catabolic process"/>
    <property type="evidence" value="ECO:0007669"/>
    <property type="project" value="TreeGrafter"/>
</dbReference>
<dbReference type="Gene3D" id="3.20.20.80">
    <property type="entry name" value="Glycosidases"/>
    <property type="match status" value="1"/>
</dbReference>
<dbReference type="InterPro" id="IPR013797">
    <property type="entry name" value="Maltooligo_trehalose_synth_4"/>
</dbReference>
<feature type="domain" description="Glycosyl hydrolase family 13 catalytic" evidence="1">
    <location>
        <begin position="20"/>
        <end position="437"/>
    </location>
</feature>
<dbReference type="Pfam" id="PF00128">
    <property type="entry name" value="Alpha-amylase"/>
    <property type="match status" value="1"/>
</dbReference>
<dbReference type="SUPFAM" id="SSF51445">
    <property type="entry name" value="(Trans)glycosidases"/>
    <property type="match status" value="1"/>
</dbReference>
<evidence type="ECO:0000313" key="2">
    <source>
        <dbReference type="EMBL" id="TCU13382.1"/>
    </source>
</evidence>
<comment type="caution">
    <text evidence="2">The sequence shown here is derived from an EMBL/GenBank/DDBJ whole genome shotgun (WGS) entry which is preliminary data.</text>
</comment>